<feature type="compositionally biased region" description="Basic and acidic residues" evidence="1">
    <location>
        <begin position="168"/>
        <end position="178"/>
    </location>
</feature>
<feature type="compositionally biased region" description="Basic residues" evidence="1">
    <location>
        <begin position="104"/>
        <end position="114"/>
    </location>
</feature>
<evidence type="ECO:0000313" key="2">
    <source>
        <dbReference type="EMBL" id="CAA9502079.1"/>
    </source>
</evidence>
<accession>A0A6J4SQ93</accession>
<feature type="non-terminal residue" evidence="2">
    <location>
        <position position="242"/>
    </location>
</feature>
<proteinExistence type="predicted"/>
<dbReference type="EMBL" id="CADCWA010000031">
    <property type="protein sequence ID" value="CAA9502079.1"/>
    <property type="molecule type" value="Genomic_DNA"/>
</dbReference>
<feature type="compositionally biased region" description="Low complexity" evidence="1">
    <location>
        <begin position="90"/>
        <end position="103"/>
    </location>
</feature>
<feature type="compositionally biased region" description="Basic and acidic residues" evidence="1">
    <location>
        <begin position="216"/>
        <end position="227"/>
    </location>
</feature>
<organism evidence="2">
    <name type="scientific">uncultured Sphingomonas sp</name>
    <dbReference type="NCBI Taxonomy" id="158754"/>
    <lineage>
        <taxon>Bacteria</taxon>
        <taxon>Pseudomonadati</taxon>
        <taxon>Pseudomonadota</taxon>
        <taxon>Alphaproteobacteria</taxon>
        <taxon>Sphingomonadales</taxon>
        <taxon>Sphingomonadaceae</taxon>
        <taxon>Sphingomonas</taxon>
        <taxon>environmental samples</taxon>
    </lineage>
</organism>
<feature type="compositionally biased region" description="Low complexity" evidence="1">
    <location>
        <begin position="115"/>
        <end position="134"/>
    </location>
</feature>
<reference evidence="2" key="1">
    <citation type="submission" date="2020-02" db="EMBL/GenBank/DDBJ databases">
        <authorList>
            <person name="Meier V. D."/>
        </authorList>
    </citation>
    <scope>NUCLEOTIDE SEQUENCE</scope>
    <source>
        <strain evidence="2">AVDCRST_MAG31</strain>
    </source>
</reference>
<dbReference type="AlphaFoldDB" id="A0A6J4SQ93"/>
<feature type="non-terminal residue" evidence="2">
    <location>
        <position position="1"/>
    </location>
</feature>
<feature type="region of interest" description="Disordered" evidence="1">
    <location>
        <begin position="1"/>
        <end position="242"/>
    </location>
</feature>
<evidence type="ECO:0000256" key="1">
    <source>
        <dbReference type="SAM" id="MobiDB-lite"/>
    </source>
</evidence>
<protein>
    <submittedName>
        <fullName evidence="2">Uncharacterized protein</fullName>
    </submittedName>
</protein>
<sequence>ERTDPGTPGQHRGRRRAPRLRAPPGPAERVGLLRRGARGGRGDGASLHGGGGGRAVRPRRRHAALPVPLHAGRLEAPGPSAARARDGARRGPQGPRARPGAAAVRRRQVLRRAHGVAGPGRPAAAGPARAGVPRLSAAPRQEALGRARRAPRPRGRPDALPARHARRAGRDASAHRDGPAAGGARHPRAPRPGRPLLPCAGEIGSERRPSPRRGARRDGGLDGRRAPTTDTGASRAGAPRGL</sequence>
<gene>
    <name evidence="2" type="ORF">AVDCRST_MAG31-448</name>
</gene>
<name>A0A6J4SQ93_9SPHN</name>